<name>A0A1I8FMV0_9PLAT</name>
<accession>A0A1I8FMV0</accession>
<dbReference type="WBParaSite" id="maker-unitig_40317-snap-gene-0.2-mRNA-1">
    <property type="protein sequence ID" value="maker-unitig_40317-snap-gene-0.2-mRNA-1"/>
    <property type="gene ID" value="maker-unitig_40317-snap-gene-0.2"/>
</dbReference>
<sequence length="203" mass="22553">MLHANASAAAKDSNQTLLTSRRLHVLIRALSVAECWPAALGEDGDDGEGETAGESVLAKPEASAAAALSPTVEPAQAGIRRASPKTQLCPHCRAKRPLPDEYAASELLAPIERHIRRYYRGEFACQWRTRRLISNLDRGRPRCPACVRGHLQRSYCERQLYTQLCAYDYWTRKVPALNSVVREALQANAYGCVDLDRLFVTAF</sequence>
<evidence type="ECO:0000259" key="1">
    <source>
        <dbReference type="Pfam" id="PF08996"/>
    </source>
</evidence>
<dbReference type="Proteomes" id="UP000095280">
    <property type="component" value="Unplaced"/>
</dbReference>
<reference evidence="3" key="1">
    <citation type="submission" date="2016-11" db="UniProtKB">
        <authorList>
            <consortium name="WormBaseParasite"/>
        </authorList>
    </citation>
    <scope>IDENTIFICATION</scope>
</reference>
<evidence type="ECO:0000313" key="3">
    <source>
        <dbReference type="WBParaSite" id="maker-unitig_40317-snap-gene-0.2-mRNA-1"/>
    </source>
</evidence>
<dbReference type="AlphaFoldDB" id="A0A1I8FMV0"/>
<evidence type="ECO:0000313" key="2">
    <source>
        <dbReference type="Proteomes" id="UP000095280"/>
    </source>
</evidence>
<dbReference type="SUPFAM" id="SSF90234">
    <property type="entry name" value="Zinc finger domain of DNA polymerase-alpha"/>
    <property type="match status" value="1"/>
</dbReference>
<dbReference type="Gene3D" id="1.10.3200.20">
    <property type="entry name" value="DNA Polymerase alpha, zinc finger"/>
    <property type="match status" value="1"/>
</dbReference>
<protein>
    <submittedName>
        <fullName evidence="3">Zf-DNA_Pol domain-containing protein</fullName>
    </submittedName>
</protein>
<dbReference type="InterPro" id="IPR015088">
    <property type="entry name" value="Znf_DNA-dir_DNA_pol_B_alpha"/>
</dbReference>
<feature type="domain" description="Zinc finger DNA-directed DNA polymerase family B alpha" evidence="1">
    <location>
        <begin position="81"/>
        <end position="168"/>
    </location>
</feature>
<dbReference type="GO" id="GO:0003887">
    <property type="term" value="F:DNA-directed DNA polymerase activity"/>
    <property type="evidence" value="ECO:0007669"/>
    <property type="project" value="InterPro"/>
</dbReference>
<dbReference type="InterPro" id="IPR038256">
    <property type="entry name" value="Pol_alpha_znc_sf"/>
</dbReference>
<dbReference type="Pfam" id="PF08996">
    <property type="entry name" value="zf-DNA_Pol"/>
    <property type="match status" value="1"/>
</dbReference>
<proteinExistence type="predicted"/>
<keyword evidence="2" id="KW-1185">Reference proteome</keyword>
<dbReference type="GO" id="GO:0006260">
    <property type="term" value="P:DNA replication"/>
    <property type="evidence" value="ECO:0007669"/>
    <property type="project" value="InterPro"/>
</dbReference>
<organism evidence="2 3">
    <name type="scientific">Macrostomum lignano</name>
    <dbReference type="NCBI Taxonomy" id="282301"/>
    <lineage>
        <taxon>Eukaryota</taxon>
        <taxon>Metazoa</taxon>
        <taxon>Spiralia</taxon>
        <taxon>Lophotrochozoa</taxon>
        <taxon>Platyhelminthes</taxon>
        <taxon>Rhabditophora</taxon>
        <taxon>Macrostomorpha</taxon>
        <taxon>Macrostomida</taxon>
        <taxon>Macrostomidae</taxon>
        <taxon>Macrostomum</taxon>
    </lineage>
</organism>